<dbReference type="EMBL" id="LT598485">
    <property type="protein sequence ID" value="SCW00501.1"/>
    <property type="molecule type" value="Genomic_DNA"/>
</dbReference>
<dbReference type="PANTHER" id="PTHR11679">
    <property type="entry name" value="VESICLE PROTEIN SORTING-ASSOCIATED"/>
    <property type="match status" value="1"/>
</dbReference>
<accession>A0A1G4M9K1</accession>
<evidence type="ECO:0000313" key="2">
    <source>
        <dbReference type="EMBL" id="SCW00501.1"/>
    </source>
</evidence>
<dbReference type="AlphaFoldDB" id="A0A1G4M9K1"/>
<dbReference type="OMA" id="VHQLNNA"/>
<name>A0A1G4M9K1_LACFM</name>
<dbReference type="SUPFAM" id="SSF56815">
    <property type="entry name" value="Sec1/munc18-like (SM) proteins"/>
    <property type="match status" value="1"/>
</dbReference>
<dbReference type="Gene3D" id="3.40.50.1910">
    <property type="match status" value="1"/>
</dbReference>
<evidence type="ECO:0000256" key="1">
    <source>
        <dbReference type="ARBA" id="ARBA00009884"/>
    </source>
</evidence>
<gene>
    <name evidence="2" type="ORF">LAFE_0C05578G</name>
</gene>
<dbReference type="InterPro" id="IPR027482">
    <property type="entry name" value="Sec1-like_dom2"/>
</dbReference>
<protein>
    <submittedName>
        <fullName evidence="2">LAFE_0C05578g1_1</fullName>
    </submittedName>
</protein>
<dbReference type="Gene3D" id="3.90.830.10">
    <property type="entry name" value="Syntaxin Binding Protein 1, Chain A, domain 2"/>
    <property type="match status" value="1"/>
</dbReference>
<evidence type="ECO:0000313" key="3">
    <source>
        <dbReference type="Proteomes" id="UP000190831"/>
    </source>
</evidence>
<keyword evidence="3" id="KW-1185">Reference proteome</keyword>
<reference evidence="2 3" key="1">
    <citation type="submission" date="2016-03" db="EMBL/GenBank/DDBJ databases">
        <authorList>
            <person name="Devillers H."/>
        </authorList>
    </citation>
    <scope>NUCLEOTIDE SEQUENCE [LARGE SCALE GENOMIC DNA]</scope>
    <source>
        <strain evidence="2">CBS 6772</strain>
    </source>
</reference>
<dbReference type="InterPro" id="IPR036045">
    <property type="entry name" value="Sec1-like_sf"/>
</dbReference>
<dbReference type="GO" id="GO:0016192">
    <property type="term" value="P:vesicle-mediated transport"/>
    <property type="evidence" value="ECO:0007669"/>
    <property type="project" value="InterPro"/>
</dbReference>
<sequence>MNLFEVANFYIDRIVNSSPKNSLNVVDQSRVKAMLLDKNTIGTISMCTTQSELLEHEIYLVDTIENQQRDVMRHLKCLVYVKPTDETIGLLVQELQNPKYGEYQIFFNNTVTKSQLERLAECDDLEVVNKVEEIFQDYQILNEDLFSLDMAASRLFSNHLVWDPHGLEDVTHGLVSLLLSLKVKPVIRYEAASRLSAKLGKEILYEIDKNEKILFDFPPVDSPPQLFILDRKNDPLTPLLQPWTYQSMINEYIGIKRNVVDLSKVPDLDPTLKQVVLSSKQDAFFHDTMYLNFGELGDKVKQYVSNYKNKTNSNSQINTIEDIKRFIEKFPEFKKLSGNVSKHMAIVGELDRQLQMKRIWDISEVEQNISVHADDSQDHQDLLKIMADPQIDSFYKMKLACINSLRSNNSTRISEIANALKQAVSPEDFNFYHQFNSLFNNGANRKAAGNEKEDLISELTKKFNHKGAHKADNVYMQHEPALSILLSEISRNKVSEEKYPSLGNANIRNAPQDVIIFFVGGVTFEEARVVHQFNEVFRKDGRRIRVVLGGTTVVSTSDYIKSCQDSGRQNTELNDLLL</sequence>
<proteinExistence type="inferred from homology"/>
<dbReference type="InterPro" id="IPR043154">
    <property type="entry name" value="Sec-1-like_dom1"/>
</dbReference>
<dbReference type="STRING" id="4955.A0A1G4M9K1"/>
<dbReference type="Proteomes" id="UP000190831">
    <property type="component" value="Chromosome C"/>
</dbReference>
<organism evidence="2 3">
    <name type="scientific">Lachancea fermentati</name>
    <name type="common">Zygosaccharomyces fermentati</name>
    <dbReference type="NCBI Taxonomy" id="4955"/>
    <lineage>
        <taxon>Eukaryota</taxon>
        <taxon>Fungi</taxon>
        <taxon>Dikarya</taxon>
        <taxon>Ascomycota</taxon>
        <taxon>Saccharomycotina</taxon>
        <taxon>Saccharomycetes</taxon>
        <taxon>Saccharomycetales</taxon>
        <taxon>Saccharomycetaceae</taxon>
        <taxon>Lachancea</taxon>
    </lineage>
</organism>
<comment type="similarity">
    <text evidence="1">Belongs to the STXBP/unc-18/SEC1 family.</text>
</comment>
<dbReference type="Pfam" id="PF00995">
    <property type="entry name" value="Sec1"/>
    <property type="match status" value="1"/>
</dbReference>
<dbReference type="Gene3D" id="1.25.40.60">
    <property type="match status" value="1"/>
</dbReference>
<dbReference type="PIRSF" id="PIRSF005715">
    <property type="entry name" value="VPS45_Sec1"/>
    <property type="match status" value="1"/>
</dbReference>
<dbReference type="InterPro" id="IPR001619">
    <property type="entry name" value="Sec1-like"/>
</dbReference>
<dbReference type="InterPro" id="IPR043127">
    <property type="entry name" value="Sec-1-like_dom3a"/>
</dbReference>
<dbReference type="Gene3D" id="3.40.50.2060">
    <property type="match status" value="1"/>
</dbReference>
<dbReference type="OrthoDB" id="10266265at2759"/>